<dbReference type="EMBL" id="FXYF01000003">
    <property type="protein sequence ID" value="SMX38350.1"/>
    <property type="molecule type" value="Genomic_DNA"/>
</dbReference>
<evidence type="ECO:0008006" key="7">
    <source>
        <dbReference type="Google" id="ProtNLM"/>
    </source>
</evidence>
<sequence>MTAIQAASLLVLVLYLGAFFAGSALAARAAQRSVWLFGTARGKDRIAAVGFRASFALALGGPLLWIAAPAVSVFDPVWQRGPHWLAMAGHMLAVAGAMLAFASQMAMGASWRVGVRPDAVGALVTGGLYTVSRNPTFLGQAALLAGLALANPSLPGIAALLLFLTSAELQIRSEEAVLRETHGAAFQTFASRVPRWIGWPRETPRDS</sequence>
<organism evidence="5 6">
    <name type="scientific">Maliponia aquimaris</name>
    <dbReference type="NCBI Taxonomy" id="1673631"/>
    <lineage>
        <taxon>Bacteria</taxon>
        <taxon>Pseudomonadati</taxon>
        <taxon>Pseudomonadota</taxon>
        <taxon>Alphaproteobacteria</taxon>
        <taxon>Rhodobacterales</taxon>
        <taxon>Paracoccaceae</taxon>
        <taxon>Maliponia</taxon>
    </lineage>
</organism>
<evidence type="ECO:0000256" key="4">
    <source>
        <dbReference type="ARBA" id="ARBA00023136"/>
    </source>
</evidence>
<reference evidence="5 6" key="1">
    <citation type="submission" date="2017-05" db="EMBL/GenBank/DDBJ databases">
        <authorList>
            <person name="Song R."/>
            <person name="Chenine A.L."/>
            <person name="Ruprecht R.M."/>
        </authorList>
    </citation>
    <scope>NUCLEOTIDE SEQUENCE [LARGE SCALE GENOMIC DNA]</scope>
    <source>
        <strain evidence="5 6">CECT 8898</strain>
    </source>
</reference>
<dbReference type="Gene3D" id="1.20.120.1630">
    <property type="match status" value="1"/>
</dbReference>
<dbReference type="Pfam" id="PF04191">
    <property type="entry name" value="PEMT"/>
    <property type="match status" value="1"/>
</dbReference>
<keyword evidence="4" id="KW-0472">Membrane</keyword>
<keyword evidence="2" id="KW-0812">Transmembrane</keyword>
<gene>
    <name evidence="5" type="ORF">MAA8898_01528</name>
</gene>
<dbReference type="InterPro" id="IPR007318">
    <property type="entry name" value="Phopholipid_MeTrfase"/>
</dbReference>
<protein>
    <recommendedName>
        <fullName evidence="7">Isoprenylcysteine carboxyl methyltransferase (ICMT) family protein</fullName>
    </recommendedName>
</protein>
<accession>A0A238K618</accession>
<evidence type="ECO:0000256" key="3">
    <source>
        <dbReference type="ARBA" id="ARBA00022989"/>
    </source>
</evidence>
<dbReference type="GO" id="GO:0012505">
    <property type="term" value="C:endomembrane system"/>
    <property type="evidence" value="ECO:0007669"/>
    <property type="project" value="UniProtKB-SubCell"/>
</dbReference>
<dbReference type="OrthoDB" id="9811969at2"/>
<comment type="subcellular location">
    <subcellularLocation>
        <location evidence="1">Endomembrane system</location>
        <topology evidence="1">Multi-pass membrane protein</topology>
    </subcellularLocation>
</comment>
<dbReference type="AlphaFoldDB" id="A0A238K618"/>
<dbReference type="Proteomes" id="UP000207598">
    <property type="component" value="Unassembled WGS sequence"/>
</dbReference>
<evidence type="ECO:0000256" key="1">
    <source>
        <dbReference type="ARBA" id="ARBA00004127"/>
    </source>
</evidence>
<keyword evidence="3" id="KW-1133">Transmembrane helix</keyword>
<name>A0A238K618_9RHOB</name>
<proteinExistence type="predicted"/>
<evidence type="ECO:0000313" key="6">
    <source>
        <dbReference type="Proteomes" id="UP000207598"/>
    </source>
</evidence>
<keyword evidence="6" id="KW-1185">Reference proteome</keyword>
<evidence type="ECO:0000313" key="5">
    <source>
        <dbReference type="EMBL" id="SMX38350.1"/>
    </source>
</evidence>
<evidence type="ECO:0000256" key="2">
    <source>
        <dbReference type="ARBA" id="ARBA00022692"/>
    </source>
</evidence>